<dbReference type="STRING" id="29539.SAMN02745716_1918"/>
<keyword evidence="5 7" id="KW-0547">Nucleotide-binding</keyword>
<dbReference type="InterPro" id="IPR005762">
    <property type="entry name" value="MurD"/>
</dbReference>
<feature type="region of interest" description="Disordered" evidence="9">
    <location>
        <begin position="1"/>
        <end position="26"/>
    </location>
</feature>
<evidence type="ECO:0000256" key="5">
    <source>
        <dbReference type="ARBA" id="ARBA00022741"/>
    </source>
</evidence>
<evidence type="ECO:0000256" key="4">
    <source>
        <dbReference type="ARBA" id="ARBA00022598"/>
    </source>
</evidence>
<feature type="domain" description="Mur ligase central" evidence="11">
    <location>
        <begin position="129"/>
        <end position="235"/>
    </location>
</feature>
<dbReference type="InterPro" id="IPR036615">
    <property type="entry name" value="Mur_ligase_C_dom_sf"/>
</dbReference>
<dbReference type="GO" id="GO:0005524">
    <property type="term" value="F:ATP binding"/>
    <property type="evidence" value="ECO:0007669"/>
    <property type="project" value="UniProtKB-UniRule"/>
</dbReference>
<keyword evidence="7 8" id="KW-0131">Cell cycle</keyword>
<dbReference type="InterPro" id="IPR004101">
    <property type="entry name" value="Mur_ligase_C"/>
</dbReference>
<dbReference type="GO" id="GO:0071555">
    <property type="term" value="P:cell wall organization"/>
    <property type="evidence" value="ECO:0007669"/>
    <property type="project" value="UniProtKB-KW"/>
</dbReference>
<keyword evidence="13" id="KW-1185">Reference proteome</keyword>
<dbReference type="Pfam" id="PF02875">
    <property type="entry name" value="Mur_ligase_C"/>
    <property type="match status" value="1"/>
</dbReference>
<feature type="binding site" evidence="7">
    <location>
        <begin position="131"/>
        <end position="137"/>
    </location>
    <ligand>
        <name>ATP</name>
        <dbReference type="ChEBI" id="CHEBI:30616"/>
    </ligand>
</feature>
<dbReference type="PANTHER" id="PTHR43692:SF1">
    <property type="entry name" value="UDP-N-ACETYLMURAMOYLALANINE--D-GLUTAMATE LIGASE"/>
    <property type="match status" value="1"/>
</dbReference>
<name>A0A1H6FYR1_THEAL</name>
<dbReference type="GO" id="GO:0005737">
    <property type="term" value="C:cytoplasm"/>
    <property type="evidence" value="ECO:0007669"/>
    <property type="project" value="UniProtKB-SubCell"/>
</dbReference>
<keyword evidence="3 7" id="KW-0963">Cytoplasm</keyword>
<gene>
    <name evidence="7" type="primary">murD</name>
    <name evidence="12" type="ORF">SAMN02745716_1918</name>
</gene>
<dbReference type="UniPathway" id="UPA00219"/>
<dbReference type="InterPro" id="IPR036565">
    <property type="entry name" value="Mur-like_cat_sf"/>
</dbReference>
<dbReference type="InterPro" id="IPR013221">
    <property type="entry name" value="Mur_ligase_cen"/>
</dbReference>
<dbReference type="NCBIfam" id="TIGR01087">
    <property type="entry name" value="murD"/>
    <property type="match status" value="1"/>
</dbReference>
<keyword evidence="6 7" id="KW-0067">ATP-binding</keyword>
<keyword evidence="7 8" id="KW-0573">Peptidoglycan synthesis</keyword>
<dbReference type="Gene3D" id="3.90.190.20">
    <property type="entry name" value="Mur ligase, C-terminal domain"/>
    <property type="match status" value="1"/>
</dbReference>
<evidence type="ECO:0000259" key="10">
    <source>
        <dbReference type="Pfam" id="PF02875"/>
    </source>
</evidence>
<comment type="function">
    <text evidence="7 8">Cell wall formation. Catalyzes the addition of glutamate to the nucleotide precursor UDP-N-acetylmuramoyl-L-alanine (UMA).</text>
</comment>
<keyword evidence="7 8" id="KW-0961">Cell wall biogenesis/degradation</keyword>
<evidence type="ECO:0000256" key="7">
    <source>
        <dbReference type="HAMAP-Rule" id="MF_00639"/>
    </source>
</evidence>
<comment type="pathway">
    <text evidence="2 7 8">Cell wall biogenesis; peptidoglycan biosynthesis.</text>
</comment>
<dbReference type="Gene3D" id="3.40.1190.10">
    <property type="entry name" value="Mur-like, catalytic domain"/>
    <property type="match status" value="1"/>
</dbReference>
<evidence type="ECO:0000313" key="12">
    <source>
        <dbReference type="EMBL" id="SEH15338.1"/>
    </source>
</evidence>
<evidence type="ECO:0000256" key="9">
    <source>
        <dbReference type="SAM" id="MobiDB-lite"/>
    </source>
</evidence>
<organism evidence="12 13">
    <name type="scientific">Thermoleophilum album</name>
    <dbReference type="NCBI Taxonomy" id="29539"/>
    <lineage>
        <taxon>Bacteria</taxon>
        <taxon>Bacillati</taxon>
        <taxon>Actinomycetota</taxon>
        <taxon>Thermoleophilia</taxon>
        <taxon>Thermoleophilales</taxon>
        <taxon>Thermoleophilaceae</taxon>
        <taxon>Thermoleophilum</taxon>
    </lineage>
</organism>
<dbReference type="GO" id="GO:0008360">
    <property type="term" value="P:regulation of cell shape"/>
    <property type="evidence" value="ECO:0007669"/>
    <property type="project" value="UniProtKB-KW"/>
</dbReference>
<evidence type="ECO:0000256" key="8">
    <source>
        <dbReference type="RuleBase" id="RU003664"/>
    </source>
</evidence>
<comment type="catalytic activity">
    <reaction evidence="7 8">
        <text>UDP-N-acetyl-alpha-D-muramoyl-L-alanine + D-glutamate + ATP = UDP-N-acetyl-alpha-D-muramoyl-L-alanyl-D-glutamate + ADP + phosphate + H(+)</text>
        <dbReference type="Rhea" id="RHEA:16429"/>
        <dbReference type="ChEBI" id="CHEBI:15378"/>
        <dbReference type="ChEBI" id="CHEBI:29986"/>
        <dbReference type="ChEBI" id="CHEBI:30616"/>
        <dbReference type="ChEBI" id="CHEBI:43474"/>
        <dbReference type="ChEBI" id="CHEBI:83898"/>
        <dbReference type="ChEBI" id="CHEBI:83900"/>
        <dbReference type="ChEBI" id="CHEBI:456216"/>
        <dbReference type="EC" id="6.3.2.9"/>
    </reaction>
</comment>
<dbReference type="GO" id="GO:0051301">
    <property type="term" value="P:cell division"/>
    <property type="evidence" value="ECO:0007669"/>
    <property type="project" value="UniProtKB-KW"/>
</dbReference>
<reference evidence="13" key="1">
    <citation type="submission" date="2016-10" db="EMBL/GenBank/DDBJ databases">
        <authorList>
            <person name="Varghese N."/>
            <person name="Submissions S."/>
        </authorList>
    </citation>
    <scope>NUCLEOTIDE SEQUENCE [LARGE SCALE GENOMIC DNA]</scope>
    <source>
        <strain evidence="13">ATCC 35263</strain>
    </source>
</reference>
<feature type="domain" description="Mur ligase C-terminal" evidence="10">
    <location>
        <begin position="318"/>
        <end position="431"/>
    </location>
</feature>
<dbReference type="EC" id="6.3.2.9" evidence="7 8"/>
<dbReference type="GO" id="GO:0009252">
    <property type="term" value="P:peptidoglycan biosynthetic process"/>
    <property type="evidence" value="ECO:0007669"/>
    <property type="project" value="UniProtKB-UniRule"/>
</dbReference>
<keyword evidence="7 8" id="KW-0132">Cell division</keyword>
<evidence type="ECO:0000256" key="1">
    <source>
        <dbReference type="ARBA" id="ARBA00004496"/>
    </source>
</evidence>
<keyword evidence="4 7" id="KW-0436">Ligase</keyword>
<dbReference type="Pfam" id="PF21799">
    <property type="entry name" value="MurD-like_N"/>
    <property type="match status" value="1"/>
</dbReference>
<dbReference type="EMBL" id="FNWJ01000002">
    <property type="protein sequence ID" value="SEH15338.1"/>
    <property type="molecule type" value="Genomic_DNA"/>
</dbReference>
<evidence type="ECO:0000313" key="13">
    <source>
        <dbReference type="Proteomes" id="UP000222056"/>
    </source>
</evidence>
<comment type="similarity">
    <text evidence="7">Belongs to the MurCDEF family.</text>
</comment>
<keyword evidence="7 8" id="KW-0133">Cell shape</keyword>
<evidence type="ECO:0000256" key="2">
    <source>
        <dbReference type="ARBA" id="ARBA00004752"/>
    </source>
</evidence>
<dbReference type="AlphaFoldDB" id="A0A1H6FYR1"/>
<dbReference type="GO" id="GO:0008764">
    <property type="term" value="F:UDP-N-acetylmuramoylalanine-D-glutamate ligase activity"/>
    <property type="evidence" value="ECO:0007669"/>
    <property type="project" value="UniProtKB-UniRule"/>
</dbReference>
<dbReference type="Pfam" id="PF08245">
    <property type="entry name" value="Mur_ligase_M"/>
    <property type="match status" value="1"/>
</dbReference>
<accession>A0A1H6FYR1</accession>
<dbReference type="SUPFAM" id="SSF53623">
    <property type="entry name" value="MurD-like peptide ligases, catalytic domain"/>
    <property type="match status" value="1"/>
</dbReference>
<protein>
    <recommendedName>
        <fullName evidence="7 8">UDP-N-acetylmuramoylalanine--D-glutamate ligase</fullName>
        <ecNumber evidence="7 8">6.3.2.9</ecNumber>
    </recommendedName>
    <alternativeName>
        <fullName evidence="7">D-glutamic acid-adding enzyme</fullName>
    </alternativeName>
    <alternativeName>
        <fullName evidence="7">UDP-N-acetylmuramoyl-L-alanyl-D-glutamate synthetase</fullName>
    </alternativeName>
</protein>
<proteinExistence type="inferred from homology"/>
<dbReference type="PANTHER" id="PTHR43692">
    <property type="entry name" value="UDP-N-ACETYLMURAMOYLALANINE--D-GLUTAMATE LIGASE"/>
    <property type="match status" value="1"/>
</dbReference>
<dbReference type="Gene3D" id="3.40.50.720">
    <property type="entry name" value="NAD(P)-binding Rossmann-like Domain"/>
    <property type="match status" value="1"/>
</dbReference>
<dbReference type="SUPFAM" id="SSF53244">
    <property type="entry name" value="MurD-like peptide ligases, peptide-binding domain"/>
    <property type="match status" value="1"/>
</dbReference>
<dbReference type="Proteomes" id="UP000222056">
    <property type="component" value="Unassembled WGS sequence"/>
</dbReference>
<sequence>MSGTPRRQLSVPAPEPARSGRPPLPPGPYLVVGLGRSGRAVAELLSQHDRVVAYDANPALAGVDTLKSRAEVHLGGDGRELLVGVRTVVKSPGVPREAPVVVEALRSGRTVIGELEVAWRLLPNECWAVTGTNGKTTTVELLGAILRAAGREVVTAGNVGRPLAALVGRIGPETTLVVEASSFQIEDTIAFCPDCAVLLNLGVDHLDRHGTVEAYHRAKLRLFEHQEPSAVAVAPVGVAVPGGGRRIAFGPAGSGAELEFSEEGLCWCGEPLVARSGIRLRGQHNLENAAAAAAAALACGVSAEPLRTALASFKGVPHRLEEVARIGGVLFVNDSKATNVESTVRALEAFPDGGLHLIAGGRPKGGGFRALRPLVAERCRAVYAVGEASEELVSDLSDCVPVERCGTLERALERAVARARPGETVLLSPACASFDQFRDFEARGERFKALVRRLSASDGAVA</sequence>
<evidence type="ECO:0000256" key="3">
    <source>
        <dbReference type="ARBA" id="ARBA00022490"/>
    </source>
</evidence>
<dbReference type="HAMAP" id="MF_00639">
    <property type="entry name" value="MurD"/>
    <property type="match status" value="1"/>
</dbReference>
<evidence type="ECO:0000259" key="11">
    <source>
        <dbReference type="Pfam" id="PF08245"/>
    </source>
</evidence>
<evidence type="ECO:0000256" key="6">
    <source>
        <dbReference type="ARBA" id="ARBA00022840"/>
    </source>
</evidence>
<comment type="subcellular location">
    <subcellularLocation>
        <location evidence="1 7 8">Cytoplasm</location>
    </subcellularLocation>
</comment>
<dbReference type="RefSeq" id="WP_177169454.1">
    <property type="nucleotide sequence ID" value="NZ_FNWJ01000002.1"/>
</dbReference>
<dbReference type="SUPFAM" id="SSF51984">
    <property type="entry name" value="MurCD N-terminal domain"/>
    <property type="match status" value="1"/>
</dbReference>